<gene>
    <name evidence="3" type="ORF">H6A34_13060</name>
</gene>
<evidence type="ECO:0000256" key="1">
    <source>
        <dbReference type="SAM" id="MobiDB-lite"/>
    </source>
</evidence>
<comment type="caution">
    <text evidence="3">The sequence shown here is derived from an EMBL/GenBank/DDBJ whole genome shotgun (WGS) entry which is preliminary data.</text>
</comment>
<dbReference type="Proteomes" id="UP000706891">
    <property type="component" value="Unassembled WGS sequence"/>
</dbReference>
<accession>A0A938WW72</accession>
<dbReference type="PROSITE" id="PS51257">
    <property type="entry name" value="PROKAR_LIPOPROTEIN"/>
    <property type="match status" value="1"/>
</dbReference>
<evidence type="ECO:0000313" key="3">
    <source>
        <dbReference type="EMBL" id="MBM6674796.1"/>
    </source>
</evidence>
<feature type="compositionally biased region" description="Basic residues" evidence="1">
    <location>
        <begin position="32"/>
        <end position="53"/>
    </location>
</feature>
<organism evidence="3 4">
    <name type="scientific">Marseilla massiliensis</name>
    <dbReference type="NCBI Taxonomy" id="1841864"/>
    <lineage>
        <taxon>Bacteria</taxon>
        <taxon>Pseudomonadati</taxon>
        <taxon>Bacteroidota</taxon>
        <taxon>Bacteroidia</taxon>
        <taxon>Bacteroidales</taxon>
        <taxon>Prevotellaceae</taxon>
        <taxon>Marseilla</taxon>
    </lineage>
</organism>
<keyword evidence="4" id="KW-1185">Reference proteome</keyword>
<name>A0A938WW72_9BACT</name>
<evidence type="ECO:0008006" key="5">
    <source>
        <dbReference type="Google" id="ProtNLM"/>
    </source>
</evidence>
<dbReference type="RefSeq" id="WP_205105874.1">
    <property type="nucleotide sequence ID" value="NZ_JACJJG010000130.1"/>
</dbReference>
<protein>
    <recommendedName>
        <fullName evidence="5">Lipoprotein</fullName>
    </recommendedName>
</protein>
<feature type="region of interest" description="Disordered" evidence="1">
    <location>
        <begin position="26"/>
        <end position="72"/>
    </location>
</feature>
<feature type="signal peptide" evidence="2">
    <location>
        <begin position="1"/>
        <end position="21"/>
    </location>
</feature>
<dbReference type="EMBL" id="JACJJG010000130">
    <property type="protein sequence ID" value="MBM6674796.1"/>
    <property type="molecule type" value="Genomic_DNA"/>
</dbReference>
<reference evidence="3" key="1">
    <citation type="submission" date="2020-08" db="EMBL/GenBank/DDBJ databases">
        <authorList>
            <person name="Cejkova D."/>
            <person name="Kubasova T."/>
            <person name="Jahodarova E."/>
            <person name="Rychlik I."/>
        </authorList>
    </citation>
    <scope>NUCLEOTIDE SEQUENCE</scope>
    <source>
        <strain evidence="3">An824</strain>
    </source>
</reference>
<evidence type="ECO:0000313" key="4">
    <source>
        <dbReference type="Proteomes" id="UP000706891"/>
    </source>
</evidence>
<feature type="chain" id="PRO_5037897355" description="Lipoprotein" evidence="2">
    <location>
        <begin position="22"/>
        <end position="72"/>
    </location>
</feature>
<evidence type="ECO:0000256" key="2">
    <source>
        <dbReference type="SAM" id="SignalP"/>
    </source>
</evidence>
<dbReference type="AlphaFoldDB" id="A0A938WW72"/>
<reference evidence="3" key="2">
    <citation type="journal article" date="2021" name="Sci. Rep.">
        <title>The distribution of antibiotic resistance genes in chicken gut microbiota commensals.</title>
        <authorList>
            <person name="Juricova H."/>
            <person name="Matiasovicova J."/>
            <person name="Kubasova T."/>
            <person name="Cejkova D."/>
            <person name="Rychlik I."/>
        </authorList>
    </citation>
    <scope>NUCLEOTIDE SEQUENCE</scope>
    <source>
        <strain evidence="3">An824</strain>
    </source>
</reference>
<keyword evidence="2" id="KW-0732">Signal</keyword>
<sequence length="72" mass="8286">MKRITLSVTAIAALCMSLAFSSCVIHRDGPRRPHHKKHHRDKPPRHHRPHHPHAWSDAGHDGGTYYPGHWYA</sequence>
<proteinExistence type="predicted"/>